<evidence type="ECO:0000256" key="12">
    <source>
        <dbReference type="SAM" id="MobiDB-lite"/>
    </source>
</evidence>
<dbReference type="PANTHER" id="PTHR23058:SF0">
    <property type="entry name" value="PEROXISOMAL MEMBRANE PROTEIN PEX14"/>
    <property type="match status" value="1"/>
</dbReference>
<sequence>MADPNAPDAPGHAAVPAMPRPEMIQNAVSFLADPKVQDSPISQRISFLESKGLTPQEVDMALAQASRPQGAPASSQYASPYPMMPAYPPVQPPRRDWRDWFIMAVVSGTIGYGLFGLARRYLYPHMQPPNQTVLEAERDELTAKYDEVALHLEELDQTTEAIRQGLDEHQTAIQQSVAGVNEMIEQVRTREEQREKDFEKVKAEVEEMREEFTSMLNRSRKSQISALTDLQGELKSLRSLLVSRGGLAAQPATSSSENANEGEKAPPAPRAAPSIPAWQLEDPAEE</sequence>
<evidence type="ECO:0000256" key="8">
    <source>
        <dbReference type="ARBA" id="ARBA00029691"/>
    </source>
</evidence>
<comment type="subcellular location">
    <subcellularLocation>
        <location evidence="9 10">Peroxisome membrane</location>
    </subcellularLocation>
</comment>
<keyword evidence="13" id="KW-1133">Transmembrane helix</keyword>
<evidence type="ECO:0000256" key="4">
    <source>
        <dbReference type="ARBA" id="ARBA00023010"/>
    </source>
</evidence>
<protein>
    <recommendedName>
        <fullName evidence="7 10">Peroxisomal membrane protein PEX14</fullName>
    </recommendedName>
    <alternativeName>
        <fullName evidence="8 10">Peroxin-14</fullName>
    </alternativeName>
</protein>
<comment type="similarity">
    <text evidence="1 10">Belongs to the peroxin-14 family.</text>
</comment>
<evidence type="ECO:0000256" key="10">
    <source>
        <dbReference type="RuleBase" id="RU367032"/>
    </source>
</evidence>
<accession>A0ABY8ENP9</accession>
<dbReference type="EMBL" id="CP046234">
    <property type="protein sequence ID" value="WFD46427.1"/>
    <property type="molecule type" value="Genomic_DNA"/>
</dbReference>
<dbReference type="Proteomes" id="UP000818624">
    <property type="component" value="Chromosome 1"/>
</dbReference>
<evidence type="ECO:0000256" key="7">
    <source>
        <dbReference type="ARBA" id="ARBA00029502"/>
    </source>
</evidence>
<feature type="region of interest" description="Disordered" evidence="12">
    <location>
        <begin position="245"/>
        <end position="286"/>
    </location>
</feature>
<evidence type="ECO:0000256" key="9">
    <source>
        <dbReference type="ARBA" id="ARBA00046271"/>
    </source>
</evidence>
<keyword evidence="6 10" id="KW-0576">Peroxisome</keyword>
<evidence type="ECO:0000313" key="16">
    <source>
        <dbReference type="Proteomes" id="UP000818624"/>
    </source>
</evidence>
<evidence type="ECO:0000256" key="13">
    <source>
        <dbReference type="SAM" id="Phobius"/>
    </source>
</evidence>
<gene>
    <name evidence="15" type="primary">PEX14</name>
    <name evidence="15" type="ORF">GLX27_001062</name>
</gene>
<feature type="domain" description="Peroxisome membrane anchor protein Pex14p N-terminal" evidence="14">
    <location>
        <begin position="20"/>
        <end position="63"/>
    </location>
</feature>
<name>A0ABY8ENP9_MALFU</name>
<keyword evidence="5 10" id="KW-0472">Membrane</keyword>
<keyword evidence="4" id="KW-0811">Translocation</keyword>
<evidence type="ECO:0000256" key="11">
    <source>
        <dbReference type="SAM" id="Coils"/>
    </source>
</evidence>
<evidence type="ECO:0000259" key="14">
    <source>
        <dbReference type="Pfam" id="PF04695"/>
    </source>
</evidence>
<dbReference type="Pfam" id="PF04695">
    <property type="entry name" value="Pex14_N"/>
    <property type="match status" value="1"/>
</dbReference>
<dbReference type="InterPro" id="IPR006785">
    <property type="entry name" value="Pex14_N"/>
</dbReference>
<feature type="transmembrane region" description="Helical" evidence="13">
    <location>
        <begin position="100"/>
        <end position="118"/>
    </location>
</feature>
<evidence type="ECO:0000256" key="6">
    <source>
        <dbReference type="ARBA" id="ARBA00023140"/>
    </source>
</evidence>
<evidence type="ECO:0000256" key="5">
    <source>
        <dbReference type="ARBA" id="ARBA00023136"/>
    </source>
</evidence>
<dbReference type="InterPro" id="IPR036388">
    <property type="entry name" value="WH-like_DNA-bd_sf"/>
</dbReference>
<evidence type="ECO:0000313" key="15">
    <source>
        <dbReference type="EMBL" id="WFD46427.1"/>
    </source>
</evidence>
<dbReference type="PANTHER" id="PTHR23058">
    <property type="entry name" value="PEROXISOMAL MEMBRANE PROTEIN PEX14"/>
    <property type="match status" value="1"/>
</dbReference>
<keyword evidence="2 10" id="KW-0813">Transport</keyword>
<keyword evidence="3 10" id="KW-0653">Protein transport</keyword>
<feature type="coiled-coil region" evidence="11">
    <location>
        <begin position="191"/>
        <end position="218"/>
    </location>
</feature>
<dbReference type="InterPro" id="IPR025655">
    <property type="entry name" value="PEX14"/>
</dbReference>
<keyword evidence="11" id="KW-0175">Coiled coil</keyword>
<evidence type="ECO:0000256" key="3">
    <source>
        <dbReference type="ARBA" id="ARBA00022927"/>
    </source>
</evidence>
<keyword evidence="16" id="KW-1185">Reference proteome</keyword>
<evidence type="ECO:0000256" key="2">
    <source>
        <dbReference type="ARBA" id="ARBA00022448"/>
    </source>
</evidence>
<keyword evidence="13" id="KW-0812">Transmembrane</keyword>
<reference evidence="15 16" key="1">
    <citation type="journal article" date="2020" name="Elife">
        <title>Loss of centromere function drives karyotype evolution in closely related Malassezia species.</title>
        <authorList>
            <person name="Sankaranarayanan S.R."/>
            <person name="Ianiri G."/>
            <person name="Coelho M.A."/>
            <person name="Reza M.H."/>
            <person name="Thimmappa B.C."/>
            <person name="Ganguly P."/>
            <person name="Vadnala R.N."/>
            <person name="Sun S."/>
            <person name="Siddharthan R."/>
            <person name="Tellgren-Roth C."/>
            <person name="Dawson T.L."/>
            <person name="Heitman J."/>
            <person name="Sanyal K."/>
        </authorList>
    </citation>
    <scope>NUCLEOTIDE SEQUENCE [LARGE SCALE GENOMIC DNA]</scope>
    <source>
        <strain evidence="15">CBS14141</strain>
    </source>
</reference>
<organism evidence="15 16">
    <name type="scientific">Malassezia furfur</name>
    <name type="common">Pityriasis versicolor infection agent</name>
    <name type="synonym">Pityrosporum furfur</name>
    <dbReference type="NCBI Taxonomy" id="55194"/>
    <lineage>
        <taxon>Eukaryota</taxon>
        <taxon>Fungi</taxon>
        <taxon>Dikarya</taxon>
        <taxon>Basidiomycota</taxon>
        <taxon>Ustilaginomycotina</taxon>
        <taxon>Malasseziomycetes</taxon>
        <taxon>Malasseziales</taxon>
        <taxon>Malasseziaceae</taxon>
        <taxon>Malassezia</taxon>
    </lineage>
</organism>
<evidence type="ECO:0000256" key="1">
    <source>
        <dbReference type="ARBA" id="ARBA00005443"/>
    </source>
</evidence>
<proteinExistence type="inferred from homology"/>
<dbReference type="Gene3D" id="1.10.10.10">
    <property type="entry name" value="Winged helix-like DNA-binding domain superfamily/Winged helix DNA-binding domain"/>
    <property type="match status" value="1"/>
</dbReference>
<comment type="function">
    <text evidence="10">Component of the PEX13-PEX14 docking complex, a translocon channel that specifically mediates the import of peroxisomal cargo proteins bound to PEX5 receptor. The PEX13-PEX14 docking complex forms a large import pore which can be opened to a diameter of about 9 nm. Mechanistically, PEX5 receptor along with cargo proteins associates with the PEX14 subunit of the PEX13-PEX14 docking complex in the cytosol, leading to the insertion of the receptor into the organelle membrane with the concomitant translocation of the cargo into the peroxisome matrix.</text>
</comment>